<dbReference type="Proteomes" id="UP000029453">
    <property type="component" value="Unassembled WGS sequence"/>
</dbReference>
<sequence>MWMRGLKCIYSSGLKTYILSHPMWMRGLKYIICSKINRSKSVASYVDAWIEICRKLSEYSGDFVASYVDAWIEIHL</sequence>
<evidence type="ECO:0000313" key="1">
    <source>
        <dbReference type="EMBL" id="GAC42514.1"/>
    </source>
</evidence>
<protein>
    <submittedName>
        <fullName evidence="1">Reverse gyrase</fullName>
    </submittedName>
</protein>
<keyword evidence="2" id="KW-1185">Reference proteome</keyword>
<name>M9M0W2_PAEPP</name>
<dbReference type="EMBL" id="BALG01000105">
    <property type="protein sequence ID" value="GAC42514.1"/>
    <property type="molecule type" value="Genomic_DNA"/>
</dbReference>
<reference evidence="1 2" key="1">
    <citation type="submission" date="2012-10" db="EMBL/GenBank/DDBJ databases">
        <title>Draft Genome Sequence of Paenibacillus popilliae ATCC 14706T.</title>
        <authorList>
            <person name="Iiyama K."/>
            <person name="Mori K."/>
            <person name="Mon H."/>
            <person name="Chieda Y."/>
            <person name="Lee J.M."/>
            <person name="Kusakabe T."/>
            <person name="Tashiro K."/>
            <person name="Asano S."/>
            <person name="Yasunaga-Aoki C."/>
            <person name="Shimizu S."/>
        </authorList>
    </citation>
    <scope>NUCLEOTIDE SEQUENCE [LARGE SCALE GENOMIC DNA]</scope>
    <source>
        <strain evidence="1 2">ATCC 14706</strain>
    </source>
</reference>
<dbReference type="AlphaFoldDB" id="M9M0W2"/>
<gene>
    <name evidence="1" type="ORF">PPOP_1871</name>
</gene>
<proteinExistence type="predicted"/>
<accession>M9M0W2</accession>
<evidence type="ECO:0000313" key="2">
    <source>
        <dbReference type="Proteomes" id="UP000029453"/>
    </source>
</evidence>
<organism evidence="1 2">
    <name type="scientific">Paenibacillus popilliae ATCC 14706</name>
    <dbReference type="NCBI Taxonomy" id="1212764"/>
    <lineage>
        <taxon>Bacteria</taxon>
        <taxon>Bacillati</taxon>
        <taxon>Bacillota</taxon>
        <taxon>Bacilli</taxon>
        <taxon>Bacillales</taxon>
        <taxon>Paenibacillaceae</taxon>
        <taxon>Paenibacillus</taxon>
    </lineage>
</organism>
<comment type="caution">
    <text evidence="1">The sequence shown here is derived from an EMBL/GenBank/DDBJ whole genome shotgun (WGS) entry which is preliminary data.</text>
</comment>